<gene>
    <name evidence="5" type="ORF">BJ981_004087</name>
</gene>
<reference evidence="5 6" key="1">
    <citation type="submission" date="2020-08" db="EMBL/GenBank/DDBJ databases">
        <title>Sequencing the genomes of 1000 actinobacteria strains.</title>
        <authorList>
            <person name="Klenk H.-P."/>
        </authorList>
    </citation>
    <scope>NUCLEOTIDE SEQUENCE [LARGE SCALE GENOMIC DNA]</scope>
    <source>
        <strain evidence="5 6">DSM 45790</strain>
    </source>
</reference>
<accession>A0A7W9DRF0</accession>
<sequence length="326" mass="35491">MSERTSERNKVVPLRRAGTHGPEVSLLSLGSWHTYDRMHFEDAVAMIRHAVDLGINLFDVGVYGFPGMPPVFTDVLFSAMIRAAGVERDEYVLSSKMWLEPYPEMSLREQLDRALFRVGLTHADIVILGDIRRDDLDLRRLAEDLAALESDGVIGCYGVNNWSATSILTLREHALAAGSPGPQMAQLKYSPSRRSIADGEPFKEVWGAGITLEASDVMEGGILVGKTGESRQVGRDPGDIRQRIVESAPKLAAVAADLSASPAQLCVAFALSHPATSTVLFGASRMEQLVDNVAALELLNRVGADRIRELVTPFWADKDAVDPEGP</sequence>
<proteinExistence type="inferred from homology"/>
<keyword evidence="3" id="KW-0560">Oxidoreductase</keyword>
<evidence type="ECO:0000259" key="4">
    <source>
        <dbReference type="Pfam" id="PF00248"/>
    </source>
</evidence>
<dbReference type="Proteomes" id="UP000588112">
    <property type="component" value="Unassembled WGS sequence"/>
</dbReference>
<dbReference type="InterPro" id="IPR005399">
    <property type="entry name" value="K_chnl_volt-dep_bsu_KCNAB-rel"/>
</dbReference>
<dbReference type="RefSeq" id="WP_184612908.1">
    <property type="nucleotide sequence ID" value="NZ_BOOS01000072.1"/>
</dbReference>
<evidence type="ECO:0000313" key="6">
    <source>
        <dbReference type="Proteomes" id="UP000588112"/>
    </source>
</evidence>
<dbReference type="PANTHER" id="PTHR43150:SF2">
    <property type="entry name" value="HYPERKINETIC, ISOFORM M"/>
    <property type="match status" value="1"/>
</dbReference>
<dbReference type="PANTHER" id="PTHR43150">
    <property type="entry name" value="HYPERKINETIC, ISOFORM M"/>
    <property type="match status" value="1"/>
</dbReference>
<feature type="domain" description="NADP-dependent oxidoreductase" evidence="4">
    <location>
        <begin position="27"/>
        <end position="298"/>
    </location>
</feature>
<keyword evidence="6" id="KW-1185">Reference proteome</keyword>
<dbReference type="InterPro" id="IPR036812">
    <property type="entry name" value="NAD(P)_OxRdtase_dom_sf"/>
</dbReference>
<evidence type="ECO:0000256" key="3">
    <source>
        <dbReference type="ARBA" id="ARBA00023002"/>
    </source>
</evidence>
<dbReference type="GO" id="GO:0016491">
    <property type="term" value="F:oxidoreductase activity"/>
    <property type="evidence" value="ECO:0007669"/>
    <property type="project" value="UniProtKB-KW"/>
</dbReference>
<evidence type="ECO:0000256" key="2">
    <source>
        <dbReference type="ARBA" id="ARBA00022857"/>
    </source>
</evidence>
<dbReference type="InterPro" id="IPR023210">
    <property type="entry name" value="NADP_OxRdtase_dom"/>
</dbReference>
<protein>
    <submittedName>
        <fullName evidence="5">Aryl-alcohol dehydrogenase-like predicted oxidoreductase</fullName>
    </submittedName>
</protein>
<keyword evidence="2" id="KW-0521">NADP</keyword>
<organism evidence="5 6">
    <name type="scientific">Sphaerisporangium krabiense</name>
    <dbReference type="NCBI Taxonomy" id="763782"/>
    <lineage>
        <taxon>Bacteria</taxon>
        <taxon>Bacillati</taxon>
        <taxon>Actinomycetota</taxon>
        <taxon>Actinomycetes</taxon>
        <taxon>Streptosporangiales</taxon>
        <taxon>Streptosporangiaceae</taxon>
        <taxon>Sphaerisporangium</taxon>
    </lineage>
</organism>
<dbReference type="AlphaFoldDB" id="A0A7W9DRF0"/>
<dbReference type="EMBL" id="JACHBR010000001">
    <property type="protein sequence ID" value="MBB5628388.1"/>
    <property type="molecule type" value="Genomic_DNA"/>
</dbReference>
<dbReference type="Gene3D" id="3.20.20.100">
    <property type="entry name" value="NADP-dependent oxidoreductase domain"/>
    <property type="match status" value="1"/>
</dbReference>
<evidence type="ECO:0000256" key="1">
    <source>
        <dbReference type="ARBA" id="ARBA00006515"/>
    </source>
</evidence>
<comment type="caution">
    <text evidence="5">The sequence shown here is derived from an EMBL/GenBank/DDBJ whole genome shotgun (WGS) entry which is preliminary data.</text>
</comment>
<dbReference type="Pfam" id="PF00248">
    <property type="entry name" value="Aldo_ket_red"/>
    <property type="match status" value="1"/>
</dbReference>
<name>A0A7W9DRF0_9ACTN</name>
<comment type="similarity">
    <text evidence="1">Belongs to the shaker potassium channel beta subunit family.</text>
</comment>
<dbReference type="SUPFAM" id="SSF51430">
    <property type="entry name" value="NAD(P)-linked oxidoreductase"/>
    <property type="match status" value="1"/>
</dbReference>
<evidence type="ECO:0000313" key="5">
    <source>
        <dbReference type="EMBL" id="MBB5628388.1"/>
    </source>
</evidence>